<reference evidence="15" key="1">
    <citation type="submission" date="2016-04" db="UniProtKB">
        <authorList>
            <consortium name="WormBaseParasite"/>
        </authorList>
    </citation>
    <scope>IDENTIFICATION</scope>
</reference>
<evidence type="ECO:0000256" key="3">
    <source>
        <dbReference type="ARBA" id="ARBA00012544"/>
    </source>
</evidence>
<proteinExistence type="inferred from homology"/>
<evidence type="ECO:0000256" key="2">
    <source>
        <dbReference type="ARBA" id="ARBA00009995"/>
    </source>
</evidence>
<protein>
    <recommendedName>
        <fullName evidence="3">glucuronosyltransferase</fullName>
        <ecNumber evidence="3">2.4.1.17</ecNumber>
    </recommendedName>
</protein>
<dbReference type="EMBL" id="UXUI01007361">
    <property type="protein sequence ID" value="VDD87192.1"/>
    <property type="molecule type" value="Genomic_DNA"/>
</dbReference>
<feature type="transmembrane region" description="Helical" evidence="12">
    <location>
        <begin position="506"/>
        <end position="525"/>
    </location>
</feature>
<dbReference type="EC" id="2.4.1.17" evidence="3"/>
<comment type="catalytic activity">
    <reaction evidence="11">
        <text>glucuronate acceptor + UDP-alpha-D-glucuronate = acceptor beta-D-glucuronoside + UDP + H(+)</text>
        <dbReference type="Rhea" id="RHEA:21032"/>
        <dbReference type="ChEBI" id="CHEBI:15378"/>
        <dbReference type="ChEBI" id="CHEBI:58052"/>
        <dbReference type="ChEBI" id="CHEBI:58223"/>
        <dbReference type="ChEBI" id="CHEBI:132367"/>
        <dbReference type="ChEBI" id="CHEBI:132368"/>
        <dbReference type="EC" id="2.4.1.17"/>
    </reaction>
</comment>
<dbReference type="Gene3D" id="3.40.50.2000">
    <property type="entry name" value="Glycogen Phosphorylase B"/>
    <property type="match status" value="1"/>
</dbReference>
<evidence type="ECO:0000256" key="4">
    <source>
        <dbReference type="ARBA" id="ARBA00022676"/>
    </source>
</evidence>
<dbReference type="WBParaSite" id="EVEC_0000262701-mRNA-1">
    <property type="protein sequence ID" value="EVEC_0000262701-mRNA-1"/>
    <property type="gene ID" value="EVEC_0000262701"/>
</dbReference>
<evidence type="ECO:0000256" key="11">
    <source>
        <dbReference type="ARBA" id="ARBA00047475"/>
    </source>
</evidence>
<evidence type="ECO:0000256" key="7">
    <source>
        <dbReference type="ARBA" id="ARBA00022729"/>
    </source>
</evidence>
<evidence type="ECO:0000256" key="1">
    <source>
        <dbReference type="ARBA" id="ARBA00004167"/>
    </source>
</evidence>
<dbReference type="PANTHER" id="PTHR48043">
    <property type="entry name" value="EG:EG0003.4 PROTEIN-RELATED"/>
    <property type="match status" value="1"/>
</dbReference>
<evidence type="ECO:0000256" key="5">
    <source>
        <dbReference type="ARBA" id="ARBA00022679"/>
    </source>
</evidence>
<dbReference type="AlphaFoldDB" id="A0A0N4UYH4"/>
<dbReference type="CDD" id="cd03784">
    <property type="entry name" value="GT1_Gtf-like"/>
    <property type="match status" value="1"/>
</dbReference>
<keyword evidence="14" id="KW-1185">Reference proteome</keyword>
<name>A0A0N4UYH4_ENTVE</name>
<dbReference type="Pfam" id="PF00201">
    <property type="entry name" value="UDPGT"/>
    <property type="match status" value="1"/>
</dbReference>
<dbReference type="Proteomes" id="UP000274131">
    <property type="component" value="Unassembled WGS sequence"/>
</dbReference>
<keyword evidence="5" id="KW-0808">Transferase</keyword>
<comment type="subcellular location">
    <subcellularLocation>
        <location evidence="1">Membrane</location>
        <topology evidence="1">Single-pass membrane protein</topology>
    </subcellularLocation>
</comment>
<dbReference type="InterPro" id="IPR002213">
    <property type="entry name" value="UDP_glucos_trans"/>
</dbReference>
<dbReference type="SUPFAM" id="SSF53756">
    <property type="entry name" value="UDP-Glycosyltransferase/glycogen phosphorylase"/>
    <property type="match status" value="1"/>
</dbReference>
<organism evidence="15">
    <name type="scientific">Enterobius vermicularis</name>
    <name type="common">Human pinworm</name>
    <dbReference type="NCBI Taxonomy" id="51028"/>
    <lineage>
        <taxon>Eukaryota</taxon>
        <taxon>Metazoa</taxon>
        <taxon>Ecdysozoa</taxon>
        <taxon>Nematoda</taxon>
        <taxon>Chromadorea</taxon>
        <taxon>Rhabditida</taxon>
        <taxon>Spirurina</taxon>
        <taxon>Oxyuridomorpha</taxon>
        <taxon>Oxyuroidea</taxon>
        <taxon>Oxyuridae</taxon>
        <taxon>Enterobius</taxon>
    </lineage>
</organism>
<sequence length="560" mass="64225">MLLLYVVFMFFQTVESVTILLFLIGTTQFERSMFEFLAQQLALRNHNTITVKPILIPEEPRLVKPKLHLVREKTLKNLLPRQMYEKLETIGNSIPWQKTYELDAHRIPYYAAHNHSCYKMLNSNLMDTLKKDNIDIAIVYAGNPCQLAILHTLQIPFIYFDVEGFTDETLVASGTPPNLDIPPSSCLLESSSFYQRYLNGFCLLREYLVQSGIYWTAKLFSQRYRLLDYPITKQFLEDYELKKKHEGNFPDVNKIKQNAEFYFINSDPLIEYDYALPPNVIPVGGLHIDHVKPLFYPWNTTLAASEKGTIVVSLGTQANSTAMTSAQFRAIYGALKGLTSYRIYWRLGPNSYHPSLPSDPPKHINFTAFIPQNDLLAHKRTVLLITNGGMMSIIEALAHGVPIVGIPLYGNNRHNLRKVVNKGFGVIVEKSELSQAALSKAIKEVLETKKYKATAKELSKLWNDRSESAFDVALRYIEHAGRNRGAKFLRPPRRTLFYLRPLCFDFLLILLTASLLPVSIIFLLFTKLCGHSSLKSDRQNKKLEKQKVSFFEFYCKKETN</sequence>
<evidence type="ECO:0000256" key="10">
    <source>
        <dbReference type="ARBA" id="ARBA00023180"/>
    </source>
</evidence>
<keyword evidence="10" id="KW-0325">Glycoprotein</keyword>
<evidence type="ECO:0000256" key="12">
    <source>
        <dbReference type="SAM" id="Phobius"/>
    </source>
</evidence>
<gene>
    <name evidence="13" type="ORF">EVEC_LOCUS2335</name>
</gene>
<dbReference type="PANTHER" id="PTHR48043:SF18">
    <property type="entry name" value="GLUCURONOSYLTRANSFERASE"/>
    <property type="match status" value="1"/>
</dbReference>
<dbReference type="OrthoDB" id="5835829at2759"/>
<keyword evidence="4" id="KW-0328">Glycosyltransferase</keyword>
<keyword evidence="6 12" id="KW-0812">Transmembrane</keyword>
<evidence type="ECO:0000313" key="13">
    <source>
        <dbReference type="EMBL" id="VDD87192.1"/>
    </source>
</evidence>
<reference evidence="13 14" key="2">
    <citation type="submission" date="2018-10" db="EMBL/GenBank/DDBJ databases">
        <authorList>
            <consortium name="Pathogen Informatics"/>
        </authorList>
    </citation>
    <scope>NUCLEOTIDE SEQUENCE [LARGE SCALE GENOMIC DNA]</scope>
</reference>
<keyword evidence="8 12" id="KW-1133">Transmembrane helix</keyword>
<accession>A0A0N4UYH4</accession>
<dbReference type="InterPro" id="IPR050271">
    <property type="entry name" value="UDP-glycosyltransferase"/>
</dbReference>
<evidence type="ECO:0000256" key="8">
    <source>
        <dbReference type="ARBA" id="ARBA00022989"/>
    </source>
</evidence>
<evidence type="ECO:0000256" key="9">
    <source>
        <dbReference type="ARBA" id="ARBA00023136"/>
    </source>
</evidence>
<evidence type="ECO:0000313" key="15">
    <source>
        <dbReference type="WBParaSite" id="EVEC_0000262701-mRNA-1"/>
    </source>
</evidence>
<dbReference type="GO" id="GO:0016020">
    <property type="term" value="C:membrane"/>
    <property type="evidence" value="ECO:0007669"/>
    <property type="project" value="UniProtKB-SubCell"/>
</dbReference>
<keyword evidence="7" id="KW-0732">Signal</keyword>
<evidence type="ECO:0000313" key="14">
    <source>
        <dbReference type="Proteomes" id="UP000274131"/>
    </source>
</evidence>
<comment type="similarity">
    <text evidence="2">Belongs to the UDP-glycosyltransferase family.</text>
</comment>
<dbReference type="FunFam" id="3.40.50.2000:FF:000118">
    <property type="entry name" value="UDP-glucuronosyltransferase"/>
    <property type="match status" value="1"/>
</dbReference>
<evidence type="ECO:0000256" key="6">
    <source>
        <dbReference type="ARBA" id="ARBA00022692"/>
    </source>
</evidence>
<keyword evidence="9 12" id="KW-0472">Membrane</keyword>
<dbReference type="GO" id="GO:0015020">
    <property type="term" value="F:glucuronosyltransferase activity"/>
    <property type="evidence" value="ECO:0007669"/>
    <property type="project" value="UniProtKB-EC"/>
</dbReference>